<gene>
    <name evidence="1" type="ORF">G5C33_12195</name>
</gene>
<keyword evidence="2" id="KW-1185">Reference proteome</keyword>
<evidence type="ECO:0000313" key="2">
    <source>
        <dbReference type="Proteomes" id="UP000501568"/>
    </source>
</evidence>
<accession>A0A6G6Y689</accession>
<dbReference type="EMBL" id="CP049109">
    <property type="protein sequence ID" value="QIG80464.1"/>
    <property type="molecule type" value="Genomic_DNA"/>
</dbReference>
<dbReference type="RefSeq" id="WP_165327470.1">
    <property type="nucleotide sequence ID" value="NZ_CP049109.1"/>
</dbReference>
<dbReference type="AlphaFoldDB" id="A0A6G6Y689"/>
<sequence length="153" mass="16282">MPEALGPIGLCAAQEQAIFQCTSGMRVIAICADSAPAQGYVQYRYGQPGNIELQHPAAPQGSGTLAYATTAYSGGGEAQISFSRGRYTYVVYSRTVRTGFGPEGNAPEFSAGVTVLRDGTPIVRKSCDRPETARLDVAAAQHRLPEADFIEHQ</sequence>
<name>A0A6G6Y689_9SPHN</name>
<dbReference type="KEGG" id="spzr:G5C33_12195"/>
<dbReference type="Proteomes" id="UP000501568">
    <property type="component" value="Chromosome"/>
</dbReference>
<reference evidence="1 2" key="1">
    <citation type="submission" date="2020-02" db="EMBL/GenBank/DDBJ databases">
        <authorList>
            <person name="Zheng R.K."/>
            <person name="Sun C.M."/>
        </authorList>
    </citation>
    <scope>NUCLEOTIDE SEQUENCE [LARGE SCALE GENOMIC DNA]</scope>
    <source>
        <strain evidence="2">zrk23</strain>
    </source>
</reference>
<evidence type="ECO:0000313" key="1">
    <source>
        <dbReference type="EMBL" id="QIG80464.1"/>
    </source>
</evidence>
<protein>
    <submittedName>
        <fullName evidence="1">Uncharacterized protein</fullName>
    </submittedName>
</protein>
<proteinExistence type="predicted"/>
<organism evidence="1 2">
    <name type="scientific">Stakelama tenebrarum</name>
    <dbReference type="NCBI Taxonomy" id="2711215"/>
    <lineage>
        <taxon>Bacteria</taxon>
        <taxon>Pseudomonadati</taxon>
        <taxon>Pseudomonadota</taxon>
        <taxon>Alphaproteobacteria</taxon>
        <taxon>Sphingomonadales</taxon>
        <taxon>Sphingomonadaceae</taxon>
        <taxon>Stakelama</taxon>
    </lineage>
</organism>